<evidence type="ECO:0000259" key="13">
    <source>
        <dbReference type="Pfam" id="PF00266"/>
    </source>
</evidence>
<dbReference type="AlphaFoldDB" id="A0AAD1FRE1"/>
<dbReference type="Gene3D" id="3.40.640.10">
    <property type="entry name" value="Type I PLP-dependent aspartate aminotransferase-like (Major domain)"/>
    <property type="match status" value="1"/>
</dbReference>
<name>A0AAD1FRE1_9FLAO</name>
<evidence type="ECO:0000256" key="10">
    <source>
        <dbReference type="ARBA" id="ARBA00047630"/>
    </source>
</evidence>
<feature type="binding site" evidence="12">
    <location>
        <begin position="75"/>
        <end position="76"/>
    </location>
    <ligand>
        <name>pyridoxal 5'-phosphate</name>
        <dbReference type="ChEBI" id="CHEBI:597326"/>
    </ligand>
</feature>
<dbReference type="Gene3D" id="3.90.1150.10">
    <property type="entry name" value="Aspartate Aminotransferase, domain 1"/>
    <property type="match status" value="1"/>
</dbReference>
<dbReference type="PROSITE" id="PS00595">
    <property type="entry name" value="AA_TRANSFER_CLASS_5"/>
    <property type="match status" value="1"/>
</dbReference>
<dbReference type="InterPro" id="IPR015421">
    <property type="entry name" value="PyrdxlP-dep_Trfase_major"/>
</dbReference>
<comment type="similarity">
    <text evidence="3 12">Belongs to the class-V pyridoxal-phosphate-dependent aminotransferase family. SerC subfamily.</text>
</comment>
<dbReference type="InterPro" id="IPR020578">
    <property type="entry name" value="Aminotrans_V_PyrdxlP_BS"/>
</dbReference>
<feature type="modified residue" description="N6-(pyridoxal phosphate)lysine" evidence="12">
    <location>
        <position position="190"/>
    </location>
</feature>
<comment type="catalytic activity">
    <reaction evidence="10 12">
        <text>4-(phosphooxy)-L-threonine + 2-oxoglutarate = (R)-3-hydroxy-2-oxo-4-phosphooxybutanoate + L-glutamate</text>
        <dbReference type="Rhea" id="RHEA:16573"/>
        <dbReference type="ChEBI" id="CHEBI:16810"/>
        <dbReference type="ChEBI" id="CHEBI:29985"/>
        <dbReference type="ChEBI" id="CHEBI:58452"/>
        <dbReference type="ChEBI" id="CHEBI:58538"/>
        <dbReference type="EC" id="2.6.1.52"/>
    </reaction>
</comment>
<dbReference type="EC" id="2.6.1.52" evidence="12"/>
<comment type="subunit">
    <text evidence="12">Homodimer.</text>
</comment>
<evidence type="ECO:0000256" key="2">
    <source>
        <dbReference type="ARBA" id="ARBA00005099"/>
    </source>
</evidence>
<evidence type="ECO:0000313" key="15">
    <source>
        <dbReference type="Proteomes" id="UP000262607"/>
    </source>
</evidence>
<dbReference type="InterPro" id="IPR015422">
    <property type="entry name" value="PyrdxlP-dep_Trfase_small"/>
</dbReference>
<dbReference type="Pfam" id="PF00266">
    <property type="entry name" value="Aminotran_5"/>
    <property type="match status" value="1"/>
</dbReference>
<keyword evidence="7 12" id="KW-0663">Pyridoxal phosphate</keyword>
<dbReference type="PIRSF" id="PIRSF000525">
    <property type="entry name" value="SerC"/>
    <property type="match status" value="1"/>
</dbReference>
<dbReference type="FunFam" id="3.40.640.10:FF:000010">
    <property type="entry name" value="Phosphoserine aminotransferase"/>
    <property type="match status" value="1"/>
</dbReference>
<organism evidence="14 15">
    <name type="scientific">Blattabacterium punctulatus CPU2</name>
    <dbReference type="NCBI Taxonomy" id="1457032"/>
    <lineage>
        <taxon>Bacteria</taxon>
        <taxon>Pseudomonadati</taxon>
        <taxon>Bacteroidota</taxon>
        <taxon>Flavobacteriia</taxon>
        <taxon>Flavobacteriales</taxon>
        <taxon>Blattabacteriaceae</taxon>
        <taxon>Blattabacterium</taxon>
    </lineage>
</organism>
<keyword evidence="8 12" id="KW-0664">Pyridoxine biosynthesis</keyword>
<dbReference type="Proteomes" id="UP000262607">
    <property type="component" value="Chromosome"/>
</dbReference>
<dbReference type="EMBL" id="AP014610">
    <property type="protein sequence ID" value="BBA17712.1"/>
    <property type="molecule type" value="Genomic_DNA"/>
</dbReference>
<keyword evidence="12" id="KW-0963">Cytoplasm</keyword>
<evidence type="ECO:0000256" key="11">
    <source>
        <dbReference type="ARBA" id="ARBA00049007"/>
    </source>
</evidence>
<keyword evidence="5 12" id="KW-0028">Amino-acid biosynthesis</keyword>
<dbReference type="FunFam" id="3.90.1150.10:FF:000006">
    <property type="entry name" value="Phosphoserine aminotransferase"/>
    <property type="match status" value="1"/>
</dbReference>
<evidence type="ECO:0000256" key="9">
    <source>
        <dbReference type="ARBA" id="ARBA00023299"/>
    </source>
</evidence>
<evidence type="ECO:0000256" key="5">
    <source>
        <dbReference type="ARBA" id="ARBA00022605"/>
    </source>
</evidence>
<dbReference type="InterPro" id="IPR000192">
    <property type="entry name" value="Aminotrans_V_dom"/>
</dbReference>
<comment type="function">
    <text evidence="12">Catalyzes the reversible conversion of 3-phosphohydroxypyruvate to phosphoserine and of 3-hydroxy-2-oxo-4-phosphonooxybutanoate to phosphohydroxythreonine.</text>
</comment>
<proteinExistence type="inferred from homology"/>
<reference evidence="14 15" key="1">
    <citation type="submission" date="2014-06" db="EMBL/GenBank/DDBJ databases">
        <title>Genome sequence of the intracellular symbiont Blattabacterium cuenoti, strain CPU2 from the wood feeding cockroach Cryptocercus punctulatus.</title>
        <authorList>
            <person name="Kinjo Y."/>
            <person name="Ohkuma M."/>
            <person name="Tokuda G."/>
        </authorList>
    </citation>
    <scope>NUCLEOTIDE SEQUENCE [LARGE SCALE GENOMIC DNA]</scope>
    <source>
        <strain evidence="14 15">CPU2</strain>
    </source>
</reference>
<keyword evidence="6 12" id="KW-0808">Transferase</keyword>
<dbReference type="PANTHER" id="PTHR43247">
    <property type="entry name" value="PHOSPHOSERINE AMINOTRANSFERASE"/>
    <property type="match status" value="1"/>
</dbReference>
<evidence type="ECO:0000256" key="7">
    <source>
        <dbReference type="ARBA" id="ARBA00022898"/>
    </source>
</evidence>
<evidence type="ECO:0000256" key="8">
    <source>
        <dbReference type="ARBA" id="ARBA00023096"/>
    </source>
</evidence>
<evidence type="ECO:0000256" key="6">
    <source>
        <dbReference type="ARBA" id="ARBA00022679"/>
    </source>
</evidence>
<dbReference type="GO" id="GO:0030170">
    <property type="term" value="F:pyridoxal phosphate binding"/>
    <property type="evidence" value="ECO:0007669"/>
    <property type="project" value="UniProtKB-UniRule"/>
</dbReference>
<feature type="binding site" evidence="12">
    <location>
        <position position="99"/>
    </location>
    <ligand>
        <name>pyridoxal 5'-phosphate</name>
        <dbReference type="ChEBI" id="CHEBI:597326"/>
    </ligand>
</feature>
<feature type="binding site" evidence="12">
    <location>
        <begin position="231"/>
        <end position="232"/>
    </location>
    <ligand>
        <name>pyridoxal 5'-phosphate</name>
        <dbReference type="ChEBI" id="CHEBI:597326"/>
    </ligand>
</feature>
<feature type="binding site" evidence="12">
    <location>
        <position position="189"/>
    </location>
    <ligand>
        <name>pyridoxal 5'-phosphate</name>
        <dbReference type="ChEBI" id="CHEBI:597326"/>
    </ligand>
</feature>
<protein>
    <recommendedName>
        <fullName evidence="12">Phosphoserine aminotransferase</fullName>
        <ecNumber evidence="12">2.6.1.52</ecNumber>
    </recommendedName>
    <alternativeName>
        <fullName evidence="12">Phosphohydroxythreonine aminotransferase</fullName>
        <shortName evidence="12">PSAT</shortName>
    </alternativeName>
</protein>
<feature type="binding site" evidence="12">
    <location>
        <position position="166"/>
    </location>
    <ligand>
        <name>pyridoxal 5'-phosphate</name>
        <dbReference type="ChEBI" id="CHEBI:597326"/>
    </ligand>
</feature>
<dbReference type="GO" id="GO:0006564">
    <property type="term" value="P:L-serine biosynthetic process"/>
    <property type="evidence" value="ECO:0007669"/>
    <property type="project" value="UniProtKB-UniRule"/>
</dbReference>
<gene>
    <name evidence="12 14" type="primary">serC</name>
    <name evidence="14" type="ORF">CPU2_204</name>
</gene>
<comment type="pathway">
    <text evidence="1 12">Cofactor biosynthesis; pyridoxine 5'-phosphate biosynthesis; pyridoxine 5'-phosphate from D-erythrose 4-phosphate: step 3/5.</text>
</comment>
<dbReference type="GO" id="GO:0004648">
    <property type="term" value="F:O-phospho-L-serine:2-oxoglutarate aminotransferase activity"/>
    <property type="evidence" value="ECO:0007669"/>
    <property type="project" value="UniProtKB-UniRule"/>
</dbReference>
<dbReference type="RefSeq" id="WP_110548787.1">
    <property type="nucleotide sequence ID" value="NZ_AP014610.1"/>
</dbReference>
<comment type="catalytic activity">
    <reaction evidence="11 12">
        <text>O-phospho-L-serine + 2-oxoglutarate = 3-phosphooxypyruvate + L-glutamate</text>
        <dbReference type="Rhea" id="RHEA:14329"/>
        <dbReference type="ChEBI" id="CHEBI:16810"/>
        <dbReference type="ChEBI" id="CHEBI:18110"/>
        <dbReference type="ChEBI" id="CHEBI:29985"/>
        <dbReference type="ChEBI" id="CHEBI:57524"/>
        <dbReference type="EC" id="2.6.1.52"/>
    </reaction>
</comment>
<dbReference type="GO" id="GO:0008615">
    <property type="term" value="P:pyridoxine biosynthetic process"/>
    <property type="evidence" value="ECO:0007669"/>
    <property type="project" value="UniProtKB-UniRule"/>
</dbReference>
<dbReference type="PANTHER" id="PTHR43247:SF1">
    <property type="entry name" value="PHOSPHOSERINE AMINOTRANSFERASE"/>
    <property type="match status" value="1"/>
</dbReference>
<evidence type="ECO:0000313" key="14">
    <source>
        <dbReference type="EMBL" id="BBA17712.1"/>
    </source>
</evidence>
<sequence>MKIHNFNAGPSILPKQVIKKSVKAVINYNQYGLSLLEISHRSKDFEEILEKTTNLVKKLMNLNEDYAVLFLQGGATLQFTMVPYNLMQKEAAYLDTGIWANNAIEEAKKIGKVRILFSGKKKKYVHISKNYKIPDKVDYFHCTSNNTIVGTQMKIFPNTSVPIICDMSSDIFSRKLNFCKFGLIYASAQKNVSSAGMTIVIIKKDILIKTQRNIPSYLDYKIHIKNKSIFNTPNVFSIYTSMLTLEWIKNKGGISILEKENKEKSKLLYDEIDRNNLFENKIYKEDRSNMNITFFLKKKNLKKKFDDMWKKENIIGLEGHRVLGGYRASIYNAMPLESVQVLIDLMKEFDRIFS</sequence>
<evidence type="ECO:0000256" key="4">
    <source>
        <dbReference type="ARBA" id="ARBA00022576"/>
    </source>
</evidence>
<comment type="cofactor">
    <cofactor evidence="12">
        <name>pyridoxal 5'-phosphate</name>
        <dbReference type="ChEBI" id="CHEBI:597326"/>
    </cofactor>
    <text evidence="12">Binds 1 pyridoxal phosphate per subunit.</text>
</comment>
<feature type="binding site" evidence="12">
    <location>
        <position position="147"/>
    </location>
    <ligand>
        <name>pyridoxal 5'-phosphate</name>
        <dbReference type="ChEBI" id="CHEBI:597326"/>
    </ligand>
</feature>
<dbReference type="InterPro" id="IPR022278">
    <property type="entry name" value="Pser_aminoTfrase"/>
</dbReference>
<evidence type="ECO:0000256" key="3">
    <source>
        <dbReference type="ARBA" id="ARBA00006904"/>
    </source>
</evidence>
<keyword evidence="4 12" id="KW-0032">Aminotransferase</keyword>
<evidence type="ECO:0000256" key="12">
    <source>
        <dbReference type="HAMAP-Rule" id="MF_00160"/>
    </source>
</evidence>
<dbReference type="HAMAP" id="MF_00160">
    <property type="entry name" value="SerC_aminotrans_5"/>
    <property type="match status" value="1"/>
</dbReference>
<dbReference type="InterPro" id="IPR015424">
    <property type="entry name" value="PyrdxlP-dep_Trfase"/>
</dbReference>
<comment type="subcellular location">
    <subcellularLocation>
        <location evidence="12">Cytoplasm</location>
    </subcellularLocation>
</comment>
<accession>A0AAD1FRE1</accession>
<comment type="pathway">
    <text evidence="2 12">Amino-acid biosynthesis; L-serine biosynthesis; L-serine from 3-phospho-D-glycerate: step 2/3.</text>
</comment>
<dbReference type="NCBIfam" id="NF003764">
    <property type="entry name" value="PRK05355.1"/>
    <property type="match status" value="1"/>
</dbReference>
<dbReference type="SUPFAM" id="SSF53383">
    <property type="entry name" value="PLP-dependent transferases"/>
    <property type="match status" value="1"/>
</dbReference>
<feature type="domain" description="Aminotransferase class V" evidence="13">
    <location>
        <begin position="3"/>
        <end position="342"/>
    </location>
</feature>
<dbReference type="GO" id="GO:0005737">
    <property type="term" value="C:cytoplasm"/>
    <property type="evidence" value="ECO:0007669"/>
    <property type="project" value="UniProtKB-SubCell"/>
</dbReference>
<comment type="caution">
    <text evidence="12">Lacks conserved residue(s) required for the propagation of feature annotation.</text>
</comment>
<keyword evidence="9 12" id="KW-0718">Serine biosynthesis</keyword>
<feature type="binding site" evidence="12">
    <location>
        <position position="41"/>
    </location>
    <ligand>
        <name>L-glutamate</name>
        <dbReference type="ChEBI" id="CHEBI:29985"/>
    </ligand>
</feature>
<dbReference type="GeneID" id="66556866"/>
<evidence type="ECO:0000256" key="1">
    <source>
        <dbReference type="ARBA" id="ARBA00004915"/>
    </source>
</evidence>